<evidence type="ECO:0000313" key="3">
    <source>
        <dbReference type="Proteomes" id="UP000294656"/>
    </source>
</evidence>
<proteinExistence type="predicted"/>
<gene>
    <name evidence="2" type="ORF">DFP79_0053</name>
</gene>
<dbReference type="GO" id="GO:0006559">
    <property type="term" value="P:L-phenylalanine catabolic process"/>
    <property type="evidence" value="ECO:0007669"/>
    <property type="project" value="TreeGrafter"/>
</dbReference>
<dbReference type="GO" id="GO:0006749">
    <property type="term" value="P:glutathione metabolic process"/>
    <property type="evidence" value="ECO:0007669"/>
    <property type="project" value="TreeGrafter"/>
</dbReference>
<keyword evidence="2" id="KW-0808">Transferase</keyword>
<sequence>MKLIIGNKNYSSWSLRGWLALKLFNVPFEEINLELFSEEFYSELAKYSPVKKVPVLVDGDISVWDSLSICEYINEQCIQGAGWPSDKGQRAKARSVVAEMHSSYAALRSEMPMNCRARKVLTLSEAAQKDVKNIDDLWAELLSSHTGTFLFGEISLADVFFAPVVYRFNTYGVSLSDASKAYLDTMLALPHMQEWLEGALNETRVIDSEEVGEPLSQ</sequence>
<dbReference type="EMBL" id="SNXC01000001">
    <property type="protein sequence ID" value="TDP01878.1"/>
    <property type="molecule type" value="Genomic_DNA"/>
</dbReference>
<dbReference type="SFLD" id="SFLDS00019">
    <property type="entry name" value="Glutathione_Transferase_(cytos"/>
    <property type="match status" value="1"/>
</dbReference>
<dbReference type="Gene3D" id="3.40.30.10">
    <property type="entry name" value="Glutaredoxin"/>
    <property type="match status" value="1"/>
</dbReference>
<dbReference type="OrthoDB" id="9799538at2"/>
<dbReference type="GO" id="GO:0016034">
    <property type="term" value="F:maleylacetoacetate isomerase activity"/>
    <property type="evidence" value="ECO:0007669"/>
    <property type="project" value="TreeGrafter"/>
</dbReference>
<dbReference type="Pfam" id="PF13410">
    <property type="entry name" value="GST_C_2"/>
    <property type="match status" value="1"/>
</dbReference>
<evidence type="ECO:0000259" key="1">
    <source>
        <dbReference type="PROSITE" id="PS50404"/>
    </source>
</evidence>
<dbReference type="CDD" id="cd03194">
    <property type="entry name" value="GST_C_3"/>
    <property type="match status" value="1"/>
</dbReference>
<reference evidence="2 3" key="1">
    <citation type="submission" date="2019-03" db="EMBL/GenBank/DDBJ databases">
        <title>Genomic Encyclopedia of Type Strains, Phase III (KMG-III): the genomes of soil and plant-associated and newly described type strains.</title>
        <authorList>
            <person name="Whitman W."/>
        </authorList>
    </citation>
    <scope>NUCLEOTIDE SEQUENCE [LARGE SCALE GENOMIC DNA]</scope>
    <source>
        <strain evidence="2 3">CECT 7378</strain>
    </source>
</reference>
<protein>
    <submittedName>
        <fullName evidence="2">Glutathione S-transferase</fullName>
    </submittedName>
</protein>
<dbReference type="SUPFAM" id="SSF52833">
    <property type="entry name" value="Thioredoxin-like"/>
    <property type="match status" value="1"/>
</dbReference>
<dbReference type="PROSITE" id="PS50404">
    <property type="entry name" value="GST_NTER"/>
    <property type="match status" value="1"/>
</dbReference>
<accession>A0A4R6MIQ1</accession>
<dbReference type="AlphaFoldDB" id="A0A4R6MIQ1"/>
<dbReference type="InterPro" id="IPR040079">
    <property type="entry name" value="Glutathione_S-Trfase"/>
</dbReference>
<dbReference type="InterPro" id="IPR036282">
    <property type="entry name" value="Glutathione-S-Trfase_C_sf"/>
</dbReference>
<dbReference type="GO" id="GO:0004364">
    <property type="term" value="F:glutathione transferase activity"/>
    <property type="evidence" value="ECO:0007669"/>
    <property type="project" value="TreeGrafter"/>
</dbReference>
<organism evidence="2 3">
    <name type="scientific">Marinomonas balearica</name>
    <dbReference type="NCBI Taxonomy" id="491947"/>
    <lineage>
        <taxon>Bacteria</taxon>
        <taxon>Pseudomonadati</taxon>
        <taxon>Pseudomonadota</taxon>
        <taxon>Gammaproteobacteria</taxon>
        <taxon>Oceanospirillales</taxon>
        <taxon>Oceanospirillaceae</taxon>
        <taxon>Marinomonas</taxon>
    </lineage>
</organism>
<feature type="domain" description="GST N-terminal" evidence="1">
    <location>
        <begin position="1"/>
        <end position="81"/>
    </location>
</feature>
<keyword evidence="3" id="KW-1185">Reference proteome</keyword>
<dbReference type="Pfam" id="PF13409">
    <property type="entry name" value="GST_N_2"/>
    <property type="match status" value="1"/>
</dbReference>
<dbReference type="PANTHER" id="PTHR42673:SF4">
    <property type="entry name" value="MALEYLACETOACETATE ISOMERASE"/>
    <property type="match status" value="1"/>
</dbReference>
<dbReference type="SUPFAM" id="SSF47616">
    <property type="entry name" value="GST C-terminal domain-like"/>
    <property type="match status" value="1"/>
</dbReference>
<dbReference type="Gene3D" id="1.20.1050.10">
    <property type="match status" value="1"/>
</dbReference>
<dbReference type="Proteomes" id="UP000294656">
    <property type="component" value="Unassembled WGS sequence"/>
</dbReference>
<dbReference type="RefSeq" id="WP_133501828.1">
    <property type="nucleotide sequence ID" value="NZ_SNXC01000001.1"/>
</dbReference>
<dbReference type="InterPro" id="IPR036249">
    <property type="entry name" value="Thioredoxin-like_sf"/>
</dbReference>
<dbReference type="CDD" id="cd03043">
    <property type="entry name" value="GST_N_1"/>
    <property type="match status" value="1"/>
</dbReference>
<evidence type="ECO:0000313" key="2">
    <source>
        <dbReference type="EMBL" id="TDP01878.1"/>
    </source>
</evidence>
<dbReference type="InterPro" id="IPR004045">
    <property type="entry name" value="Glutathione_S-Trfase_N"/>
</dbReference>
<comment type="caution">
    <text evidence="2">The sequence shown here is derived from an EMBL/GenBank/DDBJ whole genome shotgun (WGS) entry which is preliminary data.</text>
</comment>
<name>A0A4R6MIQ1_9GAMM</name>
<dbReference type="PANTHER" id="PTHR42673">
    <property type="entry name" value="MALEYLACETOACETATE ISOMERASE"/>
    <property type="match status" value="1"/>
</dbReference>